<comment type="caution">
    <text evidence="1">The sequence shown here is derived from an EMBL/GenBank/DDBJ whole genome shotgun (WGS) entry which is preliminary data.</text>
</comment>
<sequence>MRELIPIVVEEFEDGTDLVELRASGHRTLVSVGVNEPQILQFREMDVVQRQSQSFVSGGRIEPVERDSWISVRSAIQQREKQPTAFDVSHGIEVRFKRDRRILRAHAYVDDSTTNKLFRLSHDLFFDYSSDVVRPAEDTGRCAVPGFDRQFGITV</sequence>
<proteinExistence type="predicted"/>
<gene>
    <name evidence="1" type="ORF">ACFQFD_04480</name>
</gene>
<dbReference type="EMBL" id="JBHSWX010000012">
    <property type="protein sequence ID" value="MFC6785255.1"/>
    <property type="molecule type" value="Genomic_DNA"/>
</dbReference>
<name>A0ABD5TCX1_9EURY</name>
<dbReference type="AlphaFoldDB" id="A0ABD5TCX1"/>
<protein>
    <submittedName>
        <fullName evidence="1">Uncharacterized protein</fullName>
    </submittedName>
</protein>
<keyword evidence="2" id="KW-1185">Reference proteome</keyword>
<reference evidence="1 2" key="1">
    <citation type="journal article" date="2019" name="Int. J. Syst. Evol. Microbiol.">
        <title>The Global Catalogue of Microorganisms (GCM) 10K type strain sequencing project: providing services to taxonomists for standard genome sequencing and annotation.</title>
        <authorList>
            <consortium name="The Broad Institute Genomics Platform"/>
            <consortium name="The Broad Institute Genome Sequencing Center for Infectious Disease"/>
            <person name="Wu L."/>
            <person name="Ma J."/>
        </authorList>
    </citation>
    <scope>NUCLEOTIDE SEQUENCE [LARGE SCALE GENOMIC DNA]</scope>
    <source>
        <strain evidence="1 2">SYNS20</strain>
    </source>
</reference>
<dbReference type="Proteomes" id="UP001596443">
    <property type="component" value="Unassembled WGS sequence"/>
</dbReference>
<evidence type="ECO:0000313" key="2">
    <source>
        <dbReference type="Proteomes" id="UP001596443"/>
    </source>
</evidence>
<accession>A0ABD5TCX1</accession>
<dbReference type="RefSeq" id="WP_284062116.1">
    <property type="nucleotide sequence ID" value="NZ_JBHSWX010000012.1"/>
</dbReference>
<evidence type="ECO:0000313" key="1">
    <source>
        <dbReference type="EMBL" id="MFC6785255.1"/>
    </source>
</evidence>
<organism evidence="1 2">
    <name type="scientific">Halobaculum halobium</name>
    <dbReference type="NCBI Taxonomy" id="3032281"/>
    <lineage>
        <taxon>Archaea</taxon>
        <taxon>Methanobacteriati</taxon>
        <taxon>Methanobacteriota</taxon>
        <taxon>Stenosarchaea group</taxon>
        <taxon>Halobacteria</taxon>
        <taxon>Halobacteriales</taxon>
        <taxon>Haloferacaceae</taxon>
        <taxon>Halobaculum</taxon>
    </lineage>
</organism>